<name>A0AAV1LQW5_9NEOP</name>
<feature type="region of interest" description="Disordered" evidence="2">
    <location>
        <begin position="182"/>
        <end position="226"/>
    </location>
</feature>
<dbReference type="EMBL" id="CAVLGL010000095">
    <property type="protein sequence ID" value="CAK1597606.1"/>
    <property type="molecule type" value="Genomic_DNA"/>
</dbReference>
<gene>
    <name evidence="3" type="ORF">PARMNEM_LOCUS16778</name>
</gene>
<dbReference type="AlphaFoldDB" id="A0AAV1LQW5"/>
<feature type="compositionally biased region" description="Basic and acidic residues" evidence="2">
    <location>
        <begin position="182"/>
        <end position="193"/>
    </location>
</feature>
<protein>
    <recommendedName>
        <fullName evidence="5">Endonuclease-reverse transcriptase</fullName>
    </recommendedName>
</protein>
<keyword evidence="1" id="KW-0175">Coiled coil</keyword>
<evidence type="ECO:0000313" key="4">
    <source>
        <dbReference type="Proteomes" id="UP001314205"/>
    </source>
</evidence>
<comment type="caution">
    <text evidence="3">The sequence shown here is derived from an EMBL/GenBank/DDBJ whole genome shotgun (WGS) entry which is preliminary data.</text>
</comment>
<evidence type="ECO:0000256" key="1">
    <source>
        <dbReference type="SAM" id="Coils"/>
    </source>
</evidence>
<feature type="coiled-coil region" evidence="1">
    <location>
        <begin position="12"/>
        <end position="42"/>
    </location>
</feature>
<proteinExistence type="predicted"/>
<dbReference type="Gene3D" id="3.30.70.1820">
    <property type="entry name" value="L1 transposable element, RRM domain"/>
    <property type="match status" value="1"/>
</dbReference>
<keyword evidence="4" id="KW-1185">Reference proteome</keyword>
<dbReference type="Proteomes" id="UP001314205">
    <property type="component" value="Unassembled WGS sequence"/>
</dbReference>
<evidence type="ECO:0008006" key="5">
    <source>
        <dbReference type="Google" id="ProtNLM"/>
    </source>
</evidence>
<sequence length="247" mass="28632">MLSHCATEPSKMKTIIEENNFLKNKVSELEQKLKAVDKEKRKNNLVFFGIEEKGKSEGVLVDYIKDLIVDMGVHMDGHEISNVYRIGKQSENKNRPVIASITTQWKKHLILKNKTNLPSGINVKEDYSKEILDFALRKKKKKKKEILVKRKQLQPQLEEEKNKGHIAYIKYYKLIVLKPKDNNREKRKRETSDSLKSSAQKKVNINHTLRNPSQSLSKTSNKEVMRPTTFNYVNRASSDPQINASKN</sequence>
<feature type="compositionally biased region" description="Polar residues" evidence="2">
    <location>
        <begin position="194"/>
        <end position="219"/>
    </location>
</feature>
<organism evidence="3 4">
    <name type="scientific">Parnassius mnemosyne</name>
    <name type="common">clouded apollo</name>
    <dbReference type="NCBI Taxonomy" id="213953"/>
    <lineage>
        <taxon>Eukaryota</taxon>
        <taxon>Metazoa</taxon>
        <taxon>Ecdysozoa</taxon>
        <taxon>Arthropoda</taxon>
        <taxon>Hexapoda</taxon>
        <taxon>Insecta</taxon>
        <taxon>Pterygota</taxon>
        <taxon>Neoptera</taxon>
        <taxon>Endopterygota</taxon>
        <taxon>Lepidoptera</taxon>
        <taxon>Glossata</taxon>
        <taxon>Ditrysia</taxon>
        <taxon>Papilionoidea</taxon>
        <taxon>Papilionidae</taxon>
        <taxon>Parnassiinae</taxon>
        <taxon>Parnassini</taxon>
        <taxon>Parnassius</taxon>
        <taxon>Driopa</taxon>
    </lineage>
</organism>
<accession>A0AAV1LQW5</accession>
<evidence type="ECO:0000313" key="3">
    <source>
        <dbReference type="EMBL" id="CAK1597606.1"/>
    </source>
</evidence>
<reference evidence="3 4" key="1">
    <citation type="submission" date="2023-11" db="EMBL/GenBank/DDBJ databases">
        <authorList>
            <person name="Hedman E."/>
            <person name="Englund M."/>
            <person name="Stromberg M."/>
            <person name="Nyberg Akerstrom W."/>
            <person name="Nylinder S."/>
            <person name="Jareborg N."/>
            <person name="Kallberg Y."/>
            <person name="Kronander E."/>
        </authorList>
    </citation>
    <scope>NUCLEOTIDE SEQUENCE [LARGE SCALE GENOMIC DNA]</scope>
</reference>
<evidence type="ECO:0000256" key="2">
    <source>
        <dbReference type="SAM" id="MobiDB-lite"/>
    </source>
</evidence>